<name>A0A5B0Q4G8_PUCGR</name>
<gene>
    <name evidence="1" type="ORF">PGT21_001776</name>
</gene>
<keyword evidence="2" id="KW-1185">Reference proteome</keyword>
<proteinExistence type="predicted"/>
<dbReference type="Proteomes" id="UP000324748">
    <property type="component" value="Unassembled WGS sequence"/>
</dbReference>
<sequence length="99" mass="10499">MALDIVVESGIRHGSLADLAEPFTSKFPTATLLKPRYVVGDFGRFSISSFTSKNRAQSQTKWSLTISKNLPPSRGSSQAGSPLDLAENALSLATGQDAS</sequence>
<comment type="caution">
    <text evidence="1">The sequence shown here is derived from an EMBL/GenBank/DDBJ whole genome shotgun (WGS) entry which is preliminary data.</text>
</comment>
<accession>A0A5B0Q4G8</accession>
<evidence type="ECO:0000313" key="1">
    <source>
        <dbReference type="EMBL" id="KAA1108140.1"/>
    </source>
</evidence>
<reference evidence="1 2" key="1">
    <citation type="submission" date="2019-05" db="EMBL/GenBank/DDBJ databases">
        <title>Emergence of the Ug99 lineage of the wheat stem rust pathogen through somatic hybridization.</title>
        <authorList>
            <person name="Li F."/>
            <person name="Upadhyaya N.M."/>
            <person name="Sperschneider J."/>
            <person name="Matny O."/>
            <person name="Nguyen-Phuc H."/>
            <person name="Mago R."/>
            <person name="Raley C."/>
            <person name="Miller M.E."/>
            <person name="Silverstein K.A.T."/>
            <person name="Henningsen E."/>
            <person name="Hirsch C.D."/>
            <person name="Visser B."/>
            <person name="Pretorius Z.A."/>
            <person name="Steffenson B.J."/>
            <person name="Schwessinger B."/>
            <person name="Dodds P.N."/>
            <person name="Figueroa M."/>
        </authorList>
    </citation>
    <scope>NUCLEOTIDE SEQUENCE [LARGE SCALE GENOMIC DNA]</scope>
    <source>
        <strain evidence="1">21-0</strain>
    </source>
</reference>
<dbReference type="AlphaFoldDB" id="A0A5B0Q4G8"/>
<dbReference type="EMBL" id="VSWC01000028">
    <property type="protein sequence ID" value="KAA1108140.1"/>
    <property type="molecule type" value="Genomic_DNA"/>
</dbReference>
<organism evidence="1 2">
    <name type="scientific">Puccinia graminis f. sp. tritici</name>
    <dbReference type="NCBI Taxonomy" id="56615"/>
    <lineage>
        <taxon>Eukaryota</taxon>
        <taxon>Fungi</taxon>
        <taxon>Dikarya</taxon>
        <taxon>Basidiomycota</taxon>
        <taxon>Pucciniomycotina</taxon>
        <taxon>Pucciniomycetes</taxon>
        <taxon>Pucciniales</taxon>
        <taxon>Pucciniaceae</taxon>
        <taxon>Puccinia</taxon>
    </lineage>
</organism>
<evidence type="ECO:0000313" key="2">
    <source>
        <dbReference type="Proteomes" id="UP000324748"/>
    </source>
</evidence>
<protein>
    <submittedName>
        <fullName evidence="1">Uncharacterized protein</fullName>
    </submittedName>
</protein>